<evidence type="ECO:0000256" key="3">
    <source>
        <dbReference type="ARBA" id="ARBA00016840"/>
    </source>
</evidence>
<dbReference type="InterPro" id="IPR022083">
    <property type="entry name" value="KBP"/>
</dbReference>
<keyword evidence="4" id="KW-0963">Cytoplasm</keyword>
<evidence type="ECO:0000256" key="4">
    <source>
        <dbReference type="ARBA" id="ARBA00022490"/>
    </source>
</evidence>
<dbReference type="PANTHER" id="PTHR46321">
    <property type="entry name" value="KIF1-BINDING PROTEIN"/>
    <property type="match status" value="1"/>
</dbReference>
<evidence type="ECO:0000313" key="7">
    <source>
        <dbReference type="EMBL" id="EZA52054.1"/>
    </source>
</evidence>
<proteinExistence type="inferred from homology"/>
<feature type="region of interest" description="Disordered" evidence="6">
    <location>
        <begin position="108"/>
        <end position="127"/>
    </location>
</feature>
<dbReference type="EMBL" id="KK107355">
    <property type="protein sequence ID" value="EZA52054.1"/>
    <property type="molecule type" value="Genomic_DNA"/>
</dbReference>
<dbReference type="GO" id="GO:0005856">
    <property type="term" value="C:cytoskeleton"/>
    <property type="evidence" value="ECO:0007669"/>
    <property type="project" value="UniProtKB-SubCell"/>
</dbReference>
<evidence type="ECO:0000256" key="6">
    <source>
        <dbReference type="SAM" id="MobiDB-lite"/>
    </source>
</evidence>
<gene>
    <name evidence="7" type="ORF">X777_09204</name>
</gene>
<name>A0A026WAJ7_OOCBI</name>
<evidence type="ECO:0000256" key="1">
    <source>
        <dbReference type="ARBA" id="ARBA00004245"/>
    </source>
</evidence>
<comment type="similarity">
    <text evidence="2">Belongs to the KIF-binding protein family.</text>
</comment>
<reference evidence="7 8" key="1">
    <citation type="journal article" date="2014" name="Curr. Biol.">
        <title>The genome of the clonal raider ant Cerapachys biroi.</title>
        <authorList>
            <person name="Oxley P.R."/>
            <person name="Ji L."/>
            <person name="Fetter-Pruneda I."/>
            <person name="McKenzie S.K."/>
            <person name="Li C."/>
            <person name="Hu H."/>
            <person name="Zhang G."/>
            <person name="Kronauer D.J."/>
        </authorList>
    </citation>
    <scope>NUCLEOTIDE SEQUENCE [LARGE SCALE GENOMIC DNA]</scope>
</reference>
<dbReference type="Proteomes" id="UP000053097">
    <property type="component" value="Unassembled WGS sequence"/>
</dbReference>
<accession>A0A026WAJ7</accession>
<dbReference type="OMA" id="NIDTEYY"/>
<keyword evidence="8" id="KW-1185">Reference proteome</keyword>
<dbReference type="OrthoDB" id="7554758at2759"/>
<evidence type="ECO:0000256" key="5">
    <source>
        <dbReference type="ARBA" id="ARBA00023212"/>
    </source>
</evidence>
<dbReference type="AlphaFoldDB" id="A0A026WAJ7"/>
<keyword evidence="5" id="KW-0206">Cytoskeleton</keyword>
<organism evidence="7 8">
    <name type="scientific">Ooceraea biroi</name>
    <name type="common">Clonal raider ant</name>
    <name type="synonym">Cerapachys biroi</name>
    <dbReference type="NCBI Taxonomy" id="2015173"/>
    <lineage>
        <taxon>Eukaryota</taxon>
        <taxon>Metazoa</taxon>
        <taxon>Ecdysozoa</taxon>
        <taxon>Arthropoda</taxon>
        <taxon>Hexapoda</taxon>
        <taxon>Insecta</taxon>
        <taxon>Pterygota</taxon>
        <taxon>Neoptera</taxon>
        <taxon>Endopterygota</taxon>
        <taxon>Hymenoptera</taxon>
        <taxon>Apocrita</taxon>
        <taxon>Aculeata</taxon>
        <taxon>Formicoidea</taxon>
        <taxon>Formicidae</taxon>
        <taxon>Dorylinae</taxon>
        <taxon>Ooceraea</taxon>
    </lineage>
</organism>
<dbReference type="Pfam" id="PF12309">
    <property type="entry name" value="KBP_C"/>
    <property type="match status" value="1"/>
</dbReference>
<comment type="subcellular location">
    <subcellularLocation>
        <location evidence="1">Cytoplasm</location>
        <location evidence="1">Cytoskeleton</location>
    </subcellularLocation>
</comment>
<evidence type="ECO:0000313" key="8">
    <source>
        <dbReference type="Proteomes" id="UP000053097"/>
    </source>
</evidence>
<protein>
    <recommendedName>
        <fullName evidence="3">KIF-binding protein</fullName>
    </recommendedName>
</protein>
<sequence>MNRWTIMSTTVLTEGVTWTNITTAFYSYCLHEKRFSDARNYLAATQYILDEYEKEFNATKEANSLPEDKNIDTEYYDLRVHLDQGWAKYGSALLLHSKYNLSYSQKSGTKKADTSRSTSSIEPKESAEPLTFNWENVDERIKDIASQVTDKYVSNLKDAKAIFVHTTKWYEKNKACCMEAGDMFSYTFPAYNVTLTYKYLECFQPERNMRIKMHKRRVQMLNDIIVFTKGYAPYAVLLKFYMDMFISYGAIIDMMMENAEIAGKPFTEIQPEVLEYVKHCVESWEKYNIAKDKLTKVKSTMNILK</sequence>
<dbReference type="PANTHER" id="PTHR46321:SF1">
    <property type="entry name" value="KIF-BINDING PROTEIN"/>
    <property type="match status" value="1"/>
</dbReference>
<evidence type="ECO:0000256" key="2">
    <source>
        <dbReference type="ARBA" id="ARBA00010305"/>
    </source>
</evidence>